<organism evidence="2 3">
    <name type="scientific">Apiospora hydei</name>
    <dbReference type="NCBI Taxonomy" id="1337664"/>
    <lineage>
        <taxon>Eukaryota</taxon>
        <taxon>Fungi</taxon>
        <taxon>Dikarya</taxon>
        <taxon>Ascomycota</taxon>
        <taxon>Pezizomycotina</taxon>
        <taxon>Sordariomycetes</taxon>
        <taxon>Xylariomycetidae</taxon>
        <taxon>Amphisphaeriales</taxon>
        <taxon>Apiosporaceae</taxon>
        <taxon>Apiospora</taxon>
    </lineage>
</organism>
<protein>
    <submittedName>
        <fullName evidence="2">Heterokaryon incompatibility protein-domain-containing protein</fullName>
    </submittedName>
</protein>
<keyword evidence="3" id="KW-1185">Reference proteome</keyword>
<accession>A0ABR1V6L8</accession>
<dbReference type="RefSeq" id="XP_066663610.1">
    <property type="nucleotide sequence ID" value="XM_066817918.1"/>
</dbReference>
<name>A0ABR1V6L8_9PEZI</name>
<dbReference type="PANTHER" id="PTHR24148">
    <property type="entry name" value="ANKYRIN REPEAT DOMAIN-CONTAINING PROTEIN 39 HOMOLOG-RELATED"/>
    <property type="match status" value="1"/>
</dbReference>
<dbReference type="EMBL" id="JAQQWN010000009">
    <property type="protein sequence ID" value="KAK8066857.1"/>
    <property type="molecule type" value="Genomic_DNA"/>
</dbReference>
<dbReference type="Proteomes" id="UP001433268">
    <property type="component" value="Unassembled WGS sequence"/>
</dbReference>
<evidence type="ECO:0000313" key="2">
    <source>
        <dbReference type="EMBL" id="KAK8066857.1"/>
    </source>
</evidence>
<evidence type="ECO:0000313" key="3">
    <source>
        <dbReference type="Proteomes" id="UP001433268"/>
    </source>
</evidence>
<dbReference type="InterPro" id="IPR052895">
    <property type="entry name" value="HetReg/Transcr_Mod"/>
</dbReference>
<reference evidence="2 3" key="1">
    <citation type="submission" date="2023-01" db="EMBL/GenBank/DDBJ databases">
        <title>Analysis of 21 Apiospora genomes using comparative genomics revels a genus with tremendous synthesis potential of carbohydrate active enzymes and secondary metabolites.</title>
        <authorList>
            <person name="Sorensen T."/>
        </authorList>
    </citation>
    <scope>NUCLEOTIDE SEQUENCE [LARGE SCALE GENOMIC DNA]</scope>
    <source>
        <strain evidence="2 3">CBS 114990</strain>
    </source>
</reference>
<dbReference type="GeneID" id="92050978"/>
<proteinExistence type="predicted"/>
<dbReference type="PANTHER" id="PTHR24148:SF64">
    <property type="entry name" value="HETEROKARYON INCOMPATIBILITY DOMAIN-CONTAINING PROTEIN"/>
    <property type="match status" value="1"/>
</dbReference>
<sequence>MEDRNAYQYEPLSDDDEIRIIALDPATVIDMPLSCSILHRRRSYPTTKYSAVSYAWGIPEYTGSLEIIHGRGSSLFTITTTVDTMLRYLRLPGETRYLWIDAICLNQNDQIEKAHQVPQMGSIYKRAEDVRIWLGVETARTAWLFTLFGRVDLYTYNEAYYGRSFSREANRYLYRMWKQVPGGCDKLLAFKEKEENDRFFLCDCINEIGSEFFGQSWFSRRWVIQEAMLARKAVIHWGSHTISLEVVTLYVRRMNAFQMSRVEHYRANYNKTMAAALGNPLKTTDLLEHLWNFHEAECRDKKDRIAALHGLCPYGRFQLDYKSDWKEIYKQVASSALRSANKDTRIYVLLHLFEFGAVRWPNDLDFPSWVPDWSKKRKRPLPYIMYSKYGKLEAYPSWLGLDKASLVICGDILRIHPCPAPGPTGAWRVVYVTSPSMDRYDPDHVLNILNHLIPHARARIAIRHSRSRFPYLLHPGFPT</sequence>
<dbReference type="InterPro" id="IPR010730">
    <property type="entry name" value="HET"/>
</dbReference>
<comment type="caution">
    <text evidence="2">The sequence shown here is derived from an EMBL/GenBank/DDBJ whole genome shotgun (WGS) entry which is preliminary data.</text>
</comment>
<evidence type="ECO:0000259" key="1">
    <source>
        <dbReference type="Pfam" id="PF06985"/>
    </source>
</evidence>
<feature type="domain" description="Heterokaryon incompatibility" evidence="1">
    <location>
        <begin position="49"/>
        <end position="226"/>
    </location>
</feature>
<gene>
    <name evidence="2" type="ORF">PG997_013604</name>
</gene>
<dbReference type="Pfam" id="PF06985">
    <property type="entry name" value="HET"/>
    <property type="match status" value="1"/>
</dbReference>